<dbReference type="Pfam" id="PF07510">
    <property type="entry name" value="GmrSD_C"/>
    <property type="match status" value="1"/>
</dbReference>
<dbReference type="EMBL" id="CP015961">
    <property type="protein sequence ID" value="ANI92771.1"/>
    <property type="molecule type" value="Genomic_DNA"/>
</dbReference>
<evidence type="ECO:0000256" key="1">
    <source>
        <dbReference type="SAM" id="SignalP"/>
    </source>
</evidence>
<name>A0A173LMM1_9ACTN</name>
<dbReference type="PANTHER" id="PTHR24094">
    <property type="entry name" value="SECRETED PROTEIN"/>
    <property type="match status" value="1"/>
</dbReference>
<keyword evidence="4" id="KW-1185">Reference proteome</keyword>
<dbReference type="KEGG" id="dtm:BJL86_2004"/>
<gene>
    <name evidence="3" type="ORF">BJL86_2004</name>
</gene>
<accession>A0A173LMM1</accession>
<dbReference type="InterPro" id="IPR011089">
    <property type="entry name" value="GmrSD_C"/>
</dbReference>
<keyword evidence="1" id="KW-0732">Signal</keyword>
<sequence length="227" mass="23967">MSWAAVAIVVALCLAVAAVLHGPAEEAVPGSPSMSDVISAIDSVSEVFDRPDVPGYGRDCPGPCSFGRAWSDATEAPGGGNGCSTREDVLARDIRGAERVPGEHCARTGGVLVDPYSGEELVLAGTYQSVHIDHVYALSAAWDMGAHAWPQEKRERFANDVDANLLAVAGHANMAKGDALPSGWMPVEPWQCFYAWRVAVAASTYDLPLTSADLKQLRESARSCPDG</sequence>
<dbReference type="PANTHER" id="PTHR24094:SF15">
    <property type="entry name" value="AMP-DEPENDENT SYNTHETASE_LIGASE DOMAIN-CONTAINING PROTEIN-RELATED"/>
    <property type="match status" value="1"/>
</dbReference>
<organism evidence="3 4">
    <name type="scientific">Dietzia timorensis</name>
    <dbReference type="NCBI Taxonomy" id="499555"/>
    <lineage>
        <taxon>Bacteria</taxon>
        <taxon>Bacillati</taxon>
        <taxon>Actinomycetota</taxon>
        <taxon>Actinomycetes</taxon>
        <taxon>Mycobacteriales</taxon>
        <taxon>Dietziaceae</taxon>
        <taxon>Dietzia</taxon>
    </lineage>
</organism>
<protein>
    <recommendedName>
        <fullName evidence="2">GmrSD restriction endonucleases C-terminal domain-containing protein</fullName>
    </recommendedName>
</protein>
<dbReference type="AlphaFoldDB" id="A0A173LMM1"/>
<evidence type="ECO:0000259" key="2">
    <source>
        <dbReference type="Pfam" id="PF07510"/>
    </source>
</evidence>
<evidence type="ECO:0000313" key="3">
    <source>
        <dbReference type="EMBL" id="ANI92771.1"/>
    </source>
</evidence>
<feature type="domain" description="GmrSD restriction endonucleases C-terminal" evidence="2">
    <location>
        <begin position="126"/>
        <end position="176"/>
    </location>
</feature>
<evidence type="ECO:0000313" key="4">
    <source>
        <dbReference type="Proteomes" id="UP000186104"/>
    </source>
</evidence>
<feature type="signal peptide" evidence="1">
    <location>
        <begin position="1"/>
        <end position="17"/>
    </location>
</feature>
<dbReference type="RefSeq" id="WP_231887119.1">
    <property type="nucleotide sequence ID" value="NZ_LMTB01000016.1"/>
</dbReference>
<dbReference type="Proteomes" id="UP000186104">
    <property type="component" value="Chromosome"/>
</dbReference>
<proteinExistence type="predicted"/>
<feature type="chain" id="PRO_5039376630" description="GmrSD restriction endonucleases C-terminal domain-containing protein" evidence="1">
    <location>
        <begin position="18"/>
        <end position="227"/>
    </location>
</feature>
<dbReference type="STRING" id="499555.BJL86_2004"/>
<reference evidence="3 4" key="1">
    <citation type="submission" date="2016-06" db="EMBL/GenBank/DDBJ databases">
        <title>Complete genome sequence of a saline-alkali tolerant type strain Dietzia timorensis ID05-A0528T.</title>
        <authorList>
            <person name="Wu X."/>
        </authorList>
    </citation>
    <scope>NUCLEOTIDE SEQUENCE [LARGE SCALE GENOMIC DNA]</scope>
    <source>
        <strain evidence="3 4">ID05-A0528</strain>
    </source>
</reference>